<dbReference type="GO" id="GO:0006520">
    <property type="term" value="P:amino acid metabolic process"/>
    <property type="evidence" value="ECO:0007669"/>
    <property type="project" value="InterPro"/>
</dbReference>
<dbReference type="SUPFAM" id="SSF53671">
    <property type="entry name" value="Aspartate/ornithine carbamoyltransferase"/>
    <property type="match status" value="1"/>
</dbReference>
<reference evidence="3 4" key="1">
    <citation type="journal article" date="2016" name="Nat. Commun.">
        <title>Thousands of microbial genomes shed light on interconnected biogeochemical processes in an aquifer system.</title>
        <authorList>
            <person name="Anantharaman K."/>
            <person name="Brown C.T."/>
            <person name="Hug L.A."/>
            <person name="Sharon I."/>
            <person name="Castelle C.J."/>
            <person name="Probst A.J."/>
            <person name="Thomas B.C."/>
            <person name="Singh A."/>
            <person name="Wilkins M.J."/>
            <person name="Karaoz U."/>
            <person name="Brodie E.L."/>
            <person name="Williams K.H."/>
            <person name="Hubbard S.S."/>
            <person name="Banfield J.F."/>
        </authorList>
    </citation>
    <scope>NUCLEOTIDE SEQUENCE [LARGE SCALE GENOMIC DNA]</scope>
</reference>
<feature type="domain" description="Aspartate/ornithine carbamoyltransferase carbamoyl-P binding" evidence="2">
    <location>
        <begin position="11"/>
        <end position="151"/>
    </location>
</feature>
<comment type="caution">
    <text evidence="3">The sequence shown here is derived from an EMBL/GenBank/DDBJ whole genome shotgun (WGS) entry which is preliminary data.</text>
</comment>
<proteinExistence type="predicted"/>
<dbReference type="GO" id="GO:0016743">
    <property type="term" value="F:carboxyl- or carbamoyltransferase activity"/>
    <property type="evidence" value="ECO:0007669"/>
    <property type="project" value="InterPro"/>
</dbReference>
<dbReference type="AlphaFoldDB" id="A0A1G2R2K9"/>
<dbReference type="GO" id="GO:0016597">
    <property type="term" value="F:amino acid binding"/>
    <property type="evidence" value="ECO:0007669"/>
    <property type="project" value="InterPro"/>
</dbReference>
<dbReference type="EMBL" id="MHTX01000048">
    <property type="protein sequence ID" value="OHA66947.1"/>
    <property type="molecule type" value="Genomic_DNA"/>
</dbReference>
<dbReference type="Gene3D" id="3.40.50.1370">
    <property type="entry name" value="Aspartate/ornithine carbamoyltransferase"/>
    <property type="match status" value="2"/>
</dbReference>
<dbReference type="InterPro" id="IPR006132">
    <property type="entry name" value="Asp/Orn_carbamoyltranf_P-bd"/>
</dbReference>
<name>A0A1G2R2K9_9BACT</name>
<dbReference type="Proteomes" id="UP000179258">
    <property type="component" value="Unassembled WGS sequence"/>
</dbReference>
<gene>
    <name evidence="3" type="ORF">A3D59_01840</name>
</gene>
<evidence type="ECO:0000313" key="4">
    <source>
        <dbReference type="Proteomes" id="UP000179258"/>
    </source>
</evidence>
<protein>
    <recommendedName>
        <fullName evidence="2">Aspartate/ornithine carbamoyltransferase carbamoyl-P binding domain-containing protein</fullName>
    </recommendedName>
</protein>
<dbReference type="PANTHER" id="PTHR45753">
    <property type="entry name" value="ORNITHINE CARBAMOYLTRANSFERASE, MITOCHONDRIAL"/>
    <property type="match status" value="1"/>
</dbReference>
<sequence>MRIHIAGEPPLENDGLLRLFAIAERIKTVYKFIGGKNYLQEILAGSTIALLCYESGCRVYGGFSLAAKMLGAEVFSHKGMRQVSSVKGEALEDDIRTLAAWPPISAIVLCHPEEEALEKATKITTRLGKNIPIASVGNDSIQAYADVYTLWRHGTERMRSGQLCGVVVGNTQKARVIYSFLTTMSFFHPKLYLVTPDRLPKLVRDSLLKQGTSITQAQRFQEHMAREASFYYLTKTEPQADKVMALARQDAIFLHSGPIRAEMPESVKWDSRFKYDQQIENALWIQAALLKLLLNPEFALDAQRSQK</sequence>
<keyword evidence="1" id="KW-0808">Transferase</keyword>
<dbReference type="PANTHER" id="PTHR45753:SF6">
    <property type="entry name" value="ASPARTATE CARBAMOYLTRANSFERASE"/>
    <property type="match status" value="1"/>
</dbReference>
<organism evidence="3 4">
    <name type="scientific">Candidatus Wildermuthbacteria bacterium RIFCSPHIGHO2_02_FULL_47_17</name>
    <dbReference type="NCBI Taxonomy" id="1802452"/>
    <lineage>
        <taxon>Bacteria</taxon>
        <taxon>Candidatus Wildermuthiibacteriota</taxon>
    </lineage>
</organism>
<evidence type="ECO:0000313" key="3">
    <source>
        <dbReference type="EMBL" id="OHA66947.1"/>
    </source>
</evidence>
<evidence type="ECO:0000259" key="2">
    <source>
        <dbReference type="Pfam" id="PF02729"/>
    </source>
</evidence>
<dbReference type="Pfam" id="PF02729">
    <property type="entry name" value="OTCace_N"/>
    <property type="match status" value="1"/>
</dbReference>
<dbReference type="InterPro" id="IPR036901">
    <property type="entry name" value="Asp/Orn_carbamoylTrfase_sf"/>
</dbReference>
<accession>A0A1G2R2K9</accession>
<evidence type="ECO:0000256" key="1">
    <source>
        <dbReference type="ARBA" id="ARBA00022679"/>
    </source>
</evidence>